<feature type="region of interest" description="Disordered" evidence="1">
    <location>
        <begin position="27"/>
        <end position="93"/>
    </location>
</feature>
<feature type="compositionally biased region" description="Polar residues" evidence="1">
    <location>
        <begin position="209"/>
        <end position="224"/>
    </location>
</feature>
<proteinExistence type="predicted"/>
<reference evidence="2" key="1">
    <citation type="submission" date="2023-08" db="EMBL/GenBank/DDBJ databases">
        <authorList>
            <person name="Chen Y."/>
            <person name="Shah S."/>
            <person name="Dougan E. K."/>
            <person name="Thang M."/>
            <person name="Chan C."/>
        </authorList>
    </citation>
    <scope>NUCLEOTIDE SEQUENCE</scope>
</reference>
<evidence type="ECO:0000313" key="3">
    <source>
        <dbReference type="Proteomes" id="UP001178507"/>
    </source>
</evidence>
<feature type="region of interest" description="Disordered" evidence="1">
    <location>
        <begin position="324"/>
        <end position="379"/>
    </location>
</feature>
<feature type="region of interest" description="Disordered" evidence="1">
    <location>
        <begin position="204"/>
        <end position="244"/>
    </location>
</feature>
<feature type="compositionally biased region" description="Gly residues" evidence="1">
    <location>
        <begin position="646"/>
        <end position="670"/>
    </location>
</feature>
<accession>A0AA36ITV6</accession>
<dbReference type="Proteomes" id="UP001178507">
    <property type="component" value="Unassembled WGS sequence"/>
</dbReference>
<protein>
    <submittedName>
        <fullName evidence="2">Uncharacterized protein</fullName>
    </submittedName>
</protein>
<gene>
    <name evidence="2" type="ORF">EVOR1521_LOCUS18665</name>
</gene>
<name>A0AA36ITV6_9DINO</name>
<organism evidence="2 3">
    <name type="scientific">Effrenium voratum</name>
    <dbReference type="NCBI Taxonomy" id="2562239"/>
    <lineage>
        <taxon>Eukaryota</taxon>
        <taxon>Sar</taxon>
        <taxon>Alveolata</taxon>
        <taxon>Dinophyceae</taxon>
        <taxon>Suessiales</taxon>
        <taxon>Symbiodiniaceae</taxon>
        <taxon>Effrenium</taxon>
    </lineage>
</organism>
<dbReference type="EMBL" id="CAUJNA010002669">
    <property type="protein sequence ID" value="CAJ1393902.1"/>
    <property type="molecule type" value="Genomic_DNA"/>
</dbReference>
<feature type="compositionally biased region" description="Basic and acidic residues" evidence="1">
    <location>
        <begin position="672"/>
        <end position="685"/>
    </location>
</feature>
<keyword evidence="3" id="KW-1185">Reference proteome</keyword>
<sequence length="718" mass="78056">MGKRAAATRPASNIPPELQKQIDLAKQLHKPVATPSRGAPSPSESFSKSDKSAVLLKSPEKKKAKLADDAQLDNKPTLRWGQSGTDVESQVPDDEQQLNCDFCGLHGYDMGGATPWIRKGCEIFCSNTCYEQVVADERAKAEQRLKTMIKEKRKASAQKAKKDEQAPVIEIKDTPSMEEIGKALAETPTQPDEVADEMQIEQGKDETMNAETGTTVEQKGGTLTEQRKDKNAETGTVESNAAAHVEQKGCTLTEQGKDKNTETGTIESNVAAHVEQKGGTLTGQGKDETMNAETGTIESNAAAHVEQKGGTLTEQAKNTETGTIESNAAAHVEQKGGTLTEQAKDKNAETGTVESKAASHVEQKGGTLTEQGKDETMNAEADTIDGKAVVETPTEHKGAAPAVPLERKGSLKLLRDRLHEVHESRSSFLQLMIAEAIKMAADAPQFEEHLSRLQETQKLLNLQEEDLCVEFEKLSLEQPPVDVEAVRNSLERASTREINGTDDSSKKQAAADTEAAQLYEAFLSSHENWQESHIVLNAKSSSTSRRFGSYRWRKFSEIAAEFGEGVALEMQEYKKSQGAKWYRVHPDRPTDPNWSLLKIFDSAHEEQASEDEMNYNFTSGGNLDAEGTNNMTRRLIEDQDARQDGNAGGLAGDKVAGAGGEPTGVPGVGGNKIDKPARKAKEKTVKQQAQGLLKTTATKITESKCWRSKMQEAAVLLG</sequence>
<dbReference type="AlphaFoldDB" id="A0AA36ITV6"/>
<evidence type="ECO:0000313" key="2">
    <source>
        <dbReference type="EMBL" id="CAJ1393902.1"/>
    </source>
</evidence>
<comment type="caution">
    <text evidence="2">The sequence shown here is derived from an EMBL/GenBank/DDBJ whole genome shotgun (WGS) entry which is preliminary data.</text>
</comment>
<evidence type="ECO:0000256" key="1">
    <source>
        <dbReference type="SAM" id="MobiDB-lite"/>
    </source>
</evidence>
<feature type="compositionally biased region" description="Basic and acidic residues" evidence="1">
    <location>
        <begin position="58"/>
        <end position="68"/>
    </location>
</feature>
<feature type="region of interest" description="Disordered" evidence="1">
    <location>
        <begin position="640"/>
        <end position="687"/>
    </location>
</feature>